<proteinExistence type="predicted"/>
<feature type="region of interest" description="Disordered" evidence="1">
    <location>
        <begin position="1"/>
        <end position="27"/>
    </location>
</feature>
<feature type="region of interest" description="Disordered" evidence="1">
    <location>
        <begin position="531"/>
        <end position="553"/>
    </location>
</feature>
<accession>A0AAD2H5Y2</accession>
<feature type="region of interest" description="Disordered" evidence="1">
    <location>
        <begin position="975"/>
        <end position="1000"/>
    </location>
</feature>
<feature type="compositionally biased region" description="Basic residues" evidence="1">
    <location>
        <begin position="1549"/>
        <end position="1559"/>
    </location>
</feature>
<feature type="domain" description="GCM" evidence="2">
    <location>
        <begin position="1"/>
        <end position="146"/>
    </location>
</feature>
<dbReference type="SUPFAM" id="SSF90073">
    <property type="entry name" value="GCM domain"/>
    <property type="match status" value="1"/>
</dbReference>
<evidence type="ECO:0000256" key="1">
    <source>
        <dbReference type="SAM" id="MobiDB-lite"/>
    </source>
</evidence>
<dbReference type="InterPro" id="IPR036115">
    <property type="entry name" value="GCM_dom_sf"/>
</dbReference>
<feature type="compositionally biased region" description="Acidic residues" evidence="1">
    <location>
        <begin position="1079"/>
        <end position="1090"/>
    </location>
</feature>
<keyword evidence="4" id="KW-1185">Reference proteome</keyword>
<organism evidence="3 4">
    <name type="scientific">Mycena citricolor</name>
    <dbReference type="NCBI Taxonomy" id="2018698"/>
    <lineage>
        <taxon>Eukaryota</taxon>
        <taxon>Fungi</taxon>
        <taxon>Dikarya</taxon>
        <taxon>Basidiomycota</taxon>
        <taxon>Agaricomycotina</taxon>
        <taxon>Agaricomycetes</taxon>
        <taxon>Agaricomycetidae</taxon>
        <taxon>Agaricales</taxon>
        <taxon>Marasmiineae</taxon>
        <taxon>Mycenaceae</taxon>
        <taxon>Mycena</taxon>
    </lineage>
</organism>
<feature type="region of interest" description="Disordered" evidence="1">
    <location>
        <begin position="1060"/>
        <end position="1090"/>
    </location>
</feature>
<evidence type="ECO:0000313" key="3">
    <source>
        <dbReference type="EMBL" id="CAK5268670.1"/>
    </source>
</evidence>
<evidence type="ECO:0000259" key="2">
    <source>
        <dbReference type="PROSITE" id="PS50807"/>
    </source>
</evidence>
<dbReference type="GO" id="GO:0006355">
    <property type="term" value="P:regulation of DNA-templated transcription"/>
    <property type="evidence" value="ECO:0007669"/>
    <property type="project" value="InterPro"/>
</dbReference>
<dbReference type="PROSITE" id="PS50807">
    <property type="entry name" value="GCM"/>
    <property type="match status" value="1"/>
</dbReference>
<feature type="compositionally biased region" description="Basic residues" evidence="1">
    <location>
        <begin position="1489"/>
        <end position="1505"/>
    </location>
</feature>
<protein>
    <recommendedName>
        <fullName evidence="2">GCM domain-containing protein</fullName>
    </recommendedName>
</protein>
<name>A0AAD2H5Y2_9AGAR</name>
<dbReference type="Proteomes" id="UP001295794">
    <property type="component" value="Unassembled WGS sequence"/>
</dbReference>
<dbReference type="GO" id="GO:0003677">
    <property type="term" value="F:DNA binding"/>
    <property type="evidence" value="ECO:0007669"/>
    <property type="project" value="InterPro"/>
</dbReference>
<feature type="compositionally biased region" description="Basic residues" evidence="1">
    <location>
        <begin position="1572"/>
        <end position="1584"/>
    </location>
</feature>
<dbReference type="EMBL" id="CAVNYO010000138">
    <property type="protein sequence ID" value="CAK5268670.1"/>
    <property type="molecule type" value="Genomic_DNA"/>
</dbReference>
<gene>
    <name evidence="3" type="ORF">MYCIT1_LOCUS11957</name>
</gene>
<comment type="caution">
    <text evidence="3">The sequence shown here is derived from an EMBL/GenBank/DDBJ whole genome shotgun (WGS) entry which is preliminary data.</text>
</comment>
<dbReference type="Pfam" id="PF03615">
    <property type="entry name" value="GCM"/>
    <property type="match status" value="1"/>
</dbReference>
<feature type="compositionally biased region" description="Basic and acidic residues" evidence="1">
    <location>
        <begin position="1515"/>
        <end position="1525"/>
    </location>
</feature>
<sequence length="1584" mass="178640">MPNGAQKVPQKSRDNAPTARHGYPGGPPRGCNRVMAVVTEVLPSNVYSVNKNLCLGIYHCACRDSSGNFIRLTRPKKEKRPREAQQNDRCPQCRTNLVYISCDASYTTYNYEDANGAEHIVRQHEGYHSHARPPTKRLSAAETHELDIQVRQNPTQIAQQLRVGAELGQTPIGVINPTLFDSRKARSEVERSKIRLGIVAPTRSRQSGFDLVDTMSSLRDMFQTPFIIKSELIGGQFVVMQTPFMRDVLLRDQIQSWSEERLEVESGRHGLPTDGCHDFFNRGVLLTSLVFSPTLLRWCPVLYTWIGQLDEAHHKSHFDQLLLAIAEVCIRSLGHEFNPLLFSTVVDFSAAQRNGFISAFVEFMCARIPGWNSLSDEARAVEKSALRKQAETLLKGCVVHWKRSLHKIKQVVGVKYSYRFDSLVRVLESEHASSEEFLDAVESIRNEFPEIRPWLSWWTLEGNGQLIFPSMASMPAQLRARIPDSTNAAESAHWVLYRAAGTGHDLVEGIRRLYVFSRETEQLHEAILSGHVDPKFGGTKPQPKSHIQWHENDGRAPDTRARLEALSHLEAESKVQAAALTHDERFTACNVPEAIKKNADKPPSVSPSSLVLQSYKWNSMSCFLDASLEALYRSFTSLSTTQRSDLMALIRTDAASTGLRDIFEHFWTRGIASGEWSSSYLHAKNFRNTSRPSLHWLNACLYFGQERAKLLLGRIWDGGDRVDGQPGCCRTWMNQMLRIDTTLAIQSQFGIGYQVHFTCKAHTRHQTTQFIRPKIEFGLHRDDILIAQASSDGRATLQDYFLHFIPRDSLQGKTAQPLHRSQPIPCEDGSHCASESTVASIVIEFPLILRIGTGTLTDNPNENGIWPWKGVDCQCPVFPLEFSIGPVNYRLVSAVKFVPGGVGHFISTIVINGTVYLYDDTRYNGVLQEIGPLSDITNWDFSTNYVIYVRTTKESRLNRSVEEIEQDYTKIPSIDSQSNPYRIVDPTPVPDRPTTPTRAMPDWLKHHETPHASSDNQSSEFEMLGAITSSWDELEVERMIAETLDPVQASPAHIGKHLLSSMDKSPSPPPAIATLSGADEADSDSSDSELEMDSGKAVVEEGSTLRCDGCSEQAQFAKQSKRANGGLVPCESCRQCSHISCLDSDTNWLLDRVRFICKLCDNSHPGSILAVPYPATNDPDDSGSRFYPAVLVRRHVERRGQSDEYEFSWSEFLDGVLFNAPDRPTQLDNFFLPHATFVRYSNMIHKGRKKVPDSKIGTYRVPFYLNPKAEIHVNSNLAQVFSAAIPVVGNVLRLWDQRHVVIKAWIRYSREQRKKKKRLGPDSWASKLGLIFTEELDQTLGYALSRLMIHTTLADIPFHERNERVQSVGCVLFHLLFVQRELGEPFDAGGASFDDLRSESILACPPKHVDAVETAMFQIWRVRWNTVDELGEARRKFRANHCTYDAHHTWPVYRRVSGAAPLDAVVAVIPEHLRSEEEQEPAPPERPKPKPRKKVATVASVRKRSRAEEEQEPAAPERPKLRKDIVTVASVRKRSRAEEEQEEDLPAQKRPKRQQRKRAAAPASKTPAPPQKKARVTPGRKKRV</sequence>
<feature type="region of interest" description="Disordered" evidence="1">
    <location>
        <begin position="1473"/>
        <end position="1584"/>
    </location>
</feature>
<reference evidence="3" key="1">
    <citation type="submission" date="2023-11" db="EMBL/GenBank/DDBJ databases">
        <authorList>
            <person name="De Vega J J."/>
            <person name="De Vega J J."/>
        </authorList>
    </citation>
    <scope>NUCLEOTIDE SEQUENCE</scope>
</reference>
<dbReference type="InterPro" id="IPR003902">
    <property type="entry name" value="Tscrpt_reg_GCM"/>
</dbReference>
<evidence type="ECO:0000313" key="4">
    <source>
        <dbReference type="Proteomes" id="UP001295794"/>
    </source>
</evidence>